<dbReference type="EMBL" id="RJJD01000021">
    <property type="protein sequence ID" value="RNI22663.1"/>
    <property type="molecule type" value="Genomic_DNA"/>
</dbReference>
<dbReference type="AlphaFoldDB" id="A0A3M9MCV8"/>
<dbReference type="Proteomes" id="UP000272117">
    <property type="component" value="Unassembled WGS sequence"/>
</dbReference>
<name>A0A3M9MCV8_9BACT</name>
<sequence>MNISIDTSDWNQNFVRFCRRHLAISDFAVQDFHDYLNAQIPNLPRGFNFRHGFLGHVYSDPAVTELQATTIEFGFDNAVDQYHRWFSTPLGLAAMRKGKIQRLLKTL</sequence>
<comment type="caution">
    <text evidence="1">The sequence shown here is derived from an EMBL/GenBank/DDBJ whole genome shotgun (WGS) entry which is preliminary data.</text>
</comment>
<proteinExistence type="predicted"/>
<gene>
    <name evidence="1" type="ORF">EFB08_21455</name>
</gene>
<protein>
    <submittedName>
        <fullName evidence="1">Uncharacterized protein</fullName>
    </submittedName>
</protein>
<organism evidence="1 2">
    <name type="scientific">Rufibacter latericius</name>
    <dbReference type="NCBI Taxonomy" id="2487040"/>
    <lineage>
        <taxon>Bacteria</taxon>
        <taxon>Pseudomonadati</taxon>
        <taxon>Bacteroidota</taxon>
        <taxon>Cytophagia</taxon>
        <taxon>Cytophagales</taxon>
        <taxon>Hymenobacteraceae</taxon>
        <taxon>Rufibacter</taxon>
    </lineage>
</organism>
<accession>A0A3M9MCV8</accession>
<dbReference type="RefSeq" id="WP_123129020.1">
    <property type="nucleotide sequence ID" value="NZ_RJJD01000021.1"/>
</dbReference>
<evidence type="ECO:0000313" key="1">
    <source>
        <dbReference type="EMBL" id="RNI22663.1"/>
    </source>
</evidence>
<keyword evidence="2" id="KW-1185">Reference proteome</keyword>
<evidence type="ECO:0000313" key="2">
    <source>
        <dbReference type="Proteomes" id="UP000272117"/>
    </source>
</evidence>
<reference evidence="1 2" key="1">
    <citation type="submission" date="2018-11" db="EMBL/GenBank/DDBJ databases">
        <title>Rufibacter latericius sp. nov., isolated from water in Baiyang Lake.</title>
        <authorList>
            <person name="Yang Y."/>
        </authorList>
    </citation>
    <scope>NUCLEOTIDE SEQUENCE [LARGE SCALE GENOMIC DNA]</scope>
    <source>
        <strain evidence="1 2">R-22-1c-1</strain>
    </source>
</reference>